<dbReference type="Proteomes" id="UP000515292">
    <property type="component" value="Chromosome"/>
</dbReference>
<dbReference type="RefSeq" id="WP_182295001.1">
    <property type="nucleotide sequence ID" value="NZ_CP059851.1"/>
</dbReference>
<sequence length="153" mass="16532">MPASGARLFPPPTTARERALVARFHQALLMQATRGRVQLSVADDVAPTTVPLSPAVTDLLLTILAALGSGEAVRLTRLGRMFTAHQTASLLGLTPAALDALVRDGTLASYVQGNGRRFVADDVITLRRRRLDARQRARDAVFAEYADLYPPDL</sequence>
<reference evidence="1 2" key="1">
    <citation type="submission" date="2020-07" db="EMBL/GenBank/DDBJ databases">
        <title>Complete genome sequence for Sandaracinobacter sp. M6.</title>
        <authorList>
            <person name="Tang Y."/>
            <person name="Liu Q."/>
            <person name="Guo Z."/>
            <person name="Lei P."/>
            <person name="Huang B."/>
        </authorList>
    </citation>
    <scope>NUCLEOTIDE SEQUENCE [LARGE SCALE GENOMIC DNA]</scope>
    <source>
        <strain evidence="1 2">M6</strain>
    </source>
</reference>
<evidence type="ECO:0000313" key="2">
    <source>
        <dbReference type="Proteomes" id="UP000515292"/>
    </source>
</evidence>
<evidence type="ECO:0000313" key="1">
    <source>
        <dbReference type="EMBL" id="QMW22156.1"/>
    </source>
</evidence>
<gene>
    <name evidence="1" type="ORF">H3309_12375</name>
</gene>
<dbReference type="KEGG" id="sand:H3309_12375"/>
<proteinExistence type="predicted"/>
<dbReference type="EMBL" id="CP059851">
    <property type="protein sequence ID" value="QMW22156.1"/>
    <property type="molecule type" value="Genomic_DNA"/>
</dbReference>
<evidence type="ECO:0008006" key="3">
    <source>
        <dbReference type="Google" id="ProtNLM"/>
    </source>
</evidence>
<keyword evidence="2" id="KW-1185">Reference proteome</keyword>
<protein>
    <recommendedName>
        <fullName evidence="3">Helix-turn-helix domain-containing protein</fullName>
    </recommendedName>
</protein>
<organism evidence="1 2">
    <name type="scientific">Sandaracinobacteroides saxicola</name>
    <dbReference type="NCBI Taxonomy" id="2759707"/>
    <lineage>
        <taxon>Bacteria</taxon>
        <taxon>Pseudomonadati</taxon>
        <taxon>Pseudomonadota</taxon>
        <taxon>Alphaproteobacteria</taxon>
        <taxon>Sphingomonadales</taxon>
        <taxon>Sphingosinicellaceae</taxon>
        <taxon>Sandaracinobacteroides</taxon>
    </lineage>
</organism>
<name>A0A7G5IFL4_9SPHN</name>
<accession>A0A7G5IFL4</accession>
<dbReference type="AlphaFoldDB" id="A0A7G5IFL4"/>